<comment type="catalytic activity">
    <reaction evidence="1">
        <text>S-ubiquitinyl-[E2 ubiquitin-conjugating enzyme]-L-cysteine + [acceptor protein]-L-lysine = [E2 ubiquitin-conjugating enzyme]-L-cysteine + N(6)-ubiquitinyl-[acceptor protein]-L-lysine.</text>
        <dbReference type="EC" id="2.3.2.26"/>
    </reaction>
</comment>
<dbReference type="GO" id="GO:0006511">
    <property type="term" value="P:ubiquitin-dependent protein catabolic process"/>
    <property type="evidence" value="ECO:0007669"/>
    <property type="project" value="TreeGrafter"/>
</dbReference>
<evidence type="ECO:0000259" key="6">
    <source>
        <dbReference type="PROSITE" id="PS50237"/>
    </source>
</evidence>
<keyword evidence="8" id="KW-1185">Reference proteome</keyword>
<dbReference type="EMBL" id="BTGD01000003">
    <property type="protein sequence ID" value="GMM54746.1"/>
    <property type="molecule type" value="Genomic_DNA"/>
</dbReference>
<dbReference type="GO" id="GO:0061630">
    <property type="term" value="F:ubiquitin protein ligase activity"/>
    <property type="evidence" value="ECO:0007669"/>
    <property type="project" value="UniProtKB-EC"/>
</dbReference>
<evidence type="ECO:0000256" key="4">
    <source>
        <dbReference type="ARBA" id="ARBA00022786"/>
    </source>
</evidence>
<dbReference type="Gene3D" id="3.90.1750.10">
    <property type="entry name" value="Hect, E3 ligase catalytic domains"/>
    <property type="match status" value="1"/>
</dbReference>
<dbReference type="Gene3D" id="3.30.2160.10">
    <property type="entry name" value="Hect, E3 ligase catalytic domain"/>
    <property type="match status" value="1"/>
</dbReference>
<dbReference type="AlphaFoldDB" id="A0AAV5RVR9"/>
<evidence type="ECO:0000313" key="7">
    <source>
        <dbReference type="EMBL" id="GMM54746.1"/>
    </source>
</evidence>
<dbReference type="PANTHER" id="PTHR45700:SF2">
    <property type="entry name" value="UBIQUITIN-PROTEIN LIGASE E3C"/>
    <property type="match status" value="1"/>
</dbReference>
<dbReference type="Gene3D" id="3.30.2410.10">
    <property type="entry name" value="Hect, E3 ligase catalytic domain"/>
    <property type="match status" value="1"/>
</dbReference>
<dbReference type="PANTHER" id="PTHR45700">
    <property type="entry name" value="UBIQUITIN-PROTEIN LIGASE E3C"/>
    <property type="match status" value="1"/>
</dbReference>
<evidence type="ECO:0000256" key="1">
    <source>
        <dbReference type="ARBA" id="ARBA00000885"/>
    </source>
</evidence>
<organism evidence="7 8">
    <name type="scientific">Maudiozyma humilis</name>
    <name type="common">Sour dough yeast</name>
    <name type="synonym">Kazachstania humilis</name>
    <dbReference type="NCBI Taxonomy" id="51915"/>
    <lineage>
        <taxon>Eukaryota</taxon>
        <taxon>Fungi</taxon>
        <taxon>Dikarya</taxon>
        <taxon>Ascomycota</taxon>
        <taxon>Saccharomycotina</taxon>
        <taxon>Saccharomycetes</taxon>
        <taxon>Saccharomycetales</taxon>
        <taxon>Saccharomycetaceae</taxon>
        <taxon>Maudiozyma</taxon>
    </lineage>
</organism>
<dbReference type="CDD" id="cd00078">
    <property type="entry name" value="HECTc"/>
    <property type="match status" value="1"/>
</dbReference>
<proteinExistence type="predicted"/>
<name>A0AAV5RVR9_MAUHU</name>
<evidence type="ECO:0000256" key="3">
    <source>
        <dbReference type="ARBA" id="ARBA00022679"/>
    </source>
</evidence>
<accession>A0AAV5RVR9</accession>
<dbReference type="EC" id="2.3.2.26" evidence="2"/>
<feature type="domain" description="HECT" evidence="6">
    <location>
        <begin position="596"/>
        <end position="935"/>
    </location>
</feature>
<dbReference type="SUPFAM" id="SSF56204">
    <property type="entry name" value="Hect, E3 ligase catalytic domain"/>
    <property type="match status" value="1"/>
</dbReference>
<dbReference type="InterPro" id="IPR035983">
    <property type="entry name" value="Hect_E3_ubiquitin_ligase"/>
</dbReference>
<dbReference type="InterPro" id="IPR044611">
    <property type="entry name" value="E3A/B/C-like"/>
</dbReference>
<keyword evidence="7" id="KW-0436">Ligase</keyword>
<dbReference type="SMART" id="SM00119">
    <property type="entry name" value="HECTc"/>
    <property type="match status" value="1"/>
</dbReference>
<dbReference type="GO" id="GO:0000209">
    <property type="term" value="P:protein polyubiquitination"/>
    <property type="evidence" value="ECO:0007669"/>
    <property type="project" value="InterPro"/>
</dbReference>
<keyword evidence="4 5" id="KW-0833">Ubl conjugation pathway</keyword>
<evidence type="ECO:0000313" key="8">
    <source>
        <dbReference type="Proteomes" id="UP001377567"/>
    </source>
</evidence>
<dbReference type="InterPro" id="IPR000569">
    <property type="entry name" value="HECT_dom"/>
</dbReference>
<keyword evidence="3" id="KW-0808">Transferase</keyword>
<sequence length="935" mass="105425">MLNFGGQTKRRNINLGNKSKTSKRDVIVRAERDRARRAEERREFDAAVLIQRYIRRRLCQQHFFSEDSLRRLTLGEDGNESRGVHLFPAFGLKLYNFLPRHSFKQILVDYQSHFRTYPNALVNSHITDVLKIQDNDELLIDMLKAVNVSQLNTSQFINEGLMPFVKSCKAIGDDELQELCKFLQLVKSHYDVAGNGSSFLYPIISLPLSKDGTYPILEQLLLSLGWYKLIDIAGPLTPQSADVVFSNLCYVYEACEESYIQQNIMQCLSFMSPGSMSMFNEVYFGAIQKLFQSSFTQRLIDSVSQQETPVSVLGTYLAVSSLDEIGEKNNTLVLLLMNKPFVEMVFSRILGFSSIEEITGGNVDFFEICIQLLNFYLTLATDAEIFADNSTVPIPTITSFSEMLKQFVFQELWSTPLELRSRLLDPAIDLITRVYTRDSRLHFCSAAGNETFWESRDERFLKCAIYKMIDEYDGSYRAAYDAAGADPLTATRIAAQQHLKTEILAEKRAEWSRTNGQGQLRKLEVLVRVPFFIPFDQRVEIFYTLIALDKDRLGISGDAPAVSANMFMGMNGGGVRSTTISREHILEDAMGAYDSIGEKFKSKLSVNFVNEFGPEEGIDGGGVTKEFLTSVSDEGFKDAKYGLFRETAQHELYPRATRDRAALARLEFMGKIVGKCLYDHVLIDVALADFFLKKLLGASRLFRSTFDDLQSLDSALYASLNKLLGMSGKEIAALELTFEATDVLDPTGLRTVELIPGGRNIHVTRHNVLQYVLKLAEYKLDRSLTEAVAHFHRGLSGIIAPLWLEMFSARELEMLISGGTRDVDIADLRKNTEYGGYTDADATIVYLWEILGEMSAEERCKFVKFVTSVPQAPLRGFGSLEPRFGVRNAGREDLTRLPTASTCVNLLKLPDYGDKALLREKLLYSINSGARFDLS</sequence>
<dbReference type="GO" id="GO:0016874">
    <property type="term" value="F:ligase activity"/>
    <property type="evidence" value="ECO:0007669"/>
    <property type="project" value="UniProtKB-KW"/>
</dbReference>
<reference evidence="7 8" key="1">
    <citation type="journal article" date="2023" name="Elife">
        <title>Identification of key yeast species and microbe-microbe interactions impacting larval growth of Drosophila in the wild.</title>
        <authorList>
            <person name="Mure A."/>
            <person name="Sugiura Y."/>
            <person name="Maeda R."/>
            <person name="Honda K."/>
            <person name="Sakurai N."/>
            <person name="Takahashi Y."/>
            <person name="Watada M."/>
            <person name="Katoh T."/>
            <person name="Gotoh A."/>
            <person name="Gotoh Y."/>
            <person name="Taniguchi I."/>
            <person name="Nakamura K."/>
            <person name="Hayashi T."/>
            <person name="Katayama T."/>
            <person name="Uemura T."/>
            <person name="Hattori Y."/>
        </authorList>
    </citation>
    <scope>NUCLEOTIDE SEQUENCE [LARGE SCALE GENOMIC DNA]</scope>
    <source>
        <strain evidence="7 8">KH-74</strain>
    </source>
</reference>
<protein>
    <recommendedName>
        <fullName evidence="2">HECT-type E3 ubiquitin transferase</fullName>
        <ecNumber evidence="2">2.3.2.26</ecNumber>
    </recommendedName>
</protein>
<comment type="caution">
    <text evidence="7">The sequence shown here is derived from an EMBL/GenBank/DDBJ whole genome shotgun (WGS) entry which is preliminary data.</text>
</comment>
<feature type="active site" description="Glycyl thioester intermediate" evidence="5">
    <location>
        <position position="903"/>
    </location>
</feature>
<evidence type="ECO:0000256" key="2">
    <source>
        <dbReference type="ARBA" id="ARBA00012485"/>
    </source>
</evidence>
<dbReference type="PROSITE" id="PS50237">
    <property type="entry name" value="HECT"/>
    <property type="match status" value="1"/>
</dbReference>
<gene>
    <name evidence="7" type="ORF">DAKH74_013620</name>
</gene>
<dbReference type="Proteomes" id="UP001377567">
    <property type="component" value="Unassembled WGS sequence"/>
</dbReference>
<evidence type="ECO:0000256" key="5">
    <source>
        <dbReference type="PROSITE-ProRule" id="PRU00104"/>
    </source>
</evidence>
<dbReference type="Pfam" id="PF00632">
    <property type="entry name" value="HECT"/>
    <property type="match status" value="1"/>
</dbReference>